<feature type="region of interest" description="Disordered" evidence="1">
    <location>
        <begin position="447"/>
        <end position="466"/>
    </location>
</feature>
<comment type="caution">
    <text evidence="3">The sequence shown here is derived from an EMBL/GenBank/DDBJ whole genome shotgun (WGS) entry which is preliminary data.</text>
</comment>
<evidence type="ECO:0000313" key="3">
    <source>
        <dbReference type="EMBL" id="CAE7209448.1"/>
    </source>
</evidence>
<feature type="domain" description="Carboxylesterase type B" evidence="2">
    <location>
        <begin position="615"/>
        <end position="808"/>
    </location>
</feature>
<dbReference type="EMBL" id="CAJNDS010000470">
    <property type="protein sequence ID" value="CAE7209448.1"/>
    <property type="molecule type" value="Genomic_DNA"/>
</dbReference>
<keyword evidence="4" id="KW-1185">Reference proteome</keyword>
<proteinExistence type="predicted"/>
<dbReference type="PANTHER" id="PTHR45570">
    <property type="entry name" value="CARBOXYLIC ESTER HYDROLASE"/>
    <property type="match status" value="1"/>
</dbReference>
<sequence>MSQRQRLRRHAGKYHRLAHKSTVISKYSAKADDFGKADLRKHAAHVAAWIAYGPKGRTPETDVLKLLRKFMGQLGGGPLPARLREVLPDVQEALRSVPQPSARVDEGWTRAAHELRRSLQKFRCCRGPVEKTCTARVSKEGARDTVVVSDMSDMSDNDLADAQHDHAFDATDARDAGDGNAIIQVEADAAPPAHDQHLQLFSKINEWGFLDEAQRLERLEQVEAMAKRPRRSLDQAELAEAINVVVAALSPPRRQRLQQEAEAEGVDSECAEVPDCQKNSQLVGLQRRLRSLLLEALRAWRLRRFDCQAIEHVLEHVQGKISKFEDNVGEIQGAAAGEVWVSIKQTVDELLQRAEAGPSMPEAQRTNSAAHRSKNAGALKGRLERQSGIQGIHWSNAKSAWTVSRQEAGKQRQINFSIAEFLKQGLGEEEAVEATLQKAKAYREELVRQGKMQPSKPSTGKASQSLVRGVSFDERNNSWRVRLLDPATGKFLNGGSFKNQDESEGKAREMAQTMGLPAERSVVPVQKLSELPRFAPLGSQKGIIWRVGEQCWYADGRFHGVRRTMRFRPKDGSEAAVKKAWTEAVAWYGEQDDEKSQSAAKSPHVFSGDRLSPFATLTSMPILDSETLPLNPLDAMQQGKYNKVPTILSSVTNETLAFVPTELMRLGDNWPSYHETLRIVFRERADKVAAHYAASPDSSALPPARRAAVVTTDALMTCYVRYAARALAARSDTYLSTFMLQPHSSQMHLNSLCVEGPPAGASCHAADILYQIPTSPRMTQRTQLFYASDAESKLARHYARAIIRFASGRQSDFVQYNGSEDVSRRWSISGNSTLQRYHDAHCNFWEDVGYAADVWRGDLSRSPIPQFVV</sequence>
<dbReference type="Proteomes" id="UP000604046">
    <property type="component" value="Unassembled WGS sequence"/>
</dbReference>
<protein>
    <submittedName>
        <fullName evidence="3">D2 protein</fullName>
    </submittedName>
</protein>
<dbReference type="InterPro" id="IPR002018">
    <property type="entry name" value="CarbesteraseB"/>
</dbReference>
<gene>
    <name evidence="3" type="primary">D2</name>
    <name evidence="3" type="ORF">SNAT2548_LOCUS6915</name>
</gene>
<dbReference type="Gene3D" id="3.40.50.1820">
    <property type="entry name" value="alpha/beta hydrolase"/>
    <property type="match status" value="1"/>
</dbReference>
<feature type="compositionally biased region" description="Polar residues" evidence="1">
    <location>
        <begin position="455"/>
        <end position="466"/>
    </location>
</feature>
<evidence type="ECO:0000313" key="4">
    <source>
        <dbReference type="Proteomes" id="UP000604046"/>
    </source>
</evidence>
<feature type="region of interest" description="Disordered" evidence="1">
    <location>
        <begin position="359"/>
        <end position="378"/>
    </location>
</feature>
<dbReference type="Pfam" id="PF00135">
    <property type="entry name" value="COesterase"/>
    <property type="match status" value="1"/>
</dbReference>
<reference evidence="3" key="1">
    <citation type="submission" date="2021-02" db="EMBL/GenBank/DDBJ databases">
        <authorList>
            <person name="Dougan E. K."/>
            <person name="Rhodes N."/>
            <person name="Thang M."/>
            <person name="Chan C."/>
        </authorList>
    </citation>
    <scope>NUCLEOTIDE SEQUENCE</scope>
</reference>
<organism evidence="3 4">
    <name type="scientific">Symbiodinium natans</name>
    <dbReference type="NCBI Taxonomy" id="878477"/>
    <lineage>
        <taxon>Eukaryota</taxon>
        <taxon>Sar</taxon>
        <taxon>Alveolata</taxon>
        <taxon>Dinophyceae</taxon>
        <taxon>Suessiales</taxon>
        <taxon>Symbiodiniaceae</taxon>
        <taxon>Symbiodinium</taxon>
    </lineage>
</organism>
<name>A0A812JRY7_9DINO</name>
<evidence type="ECO:0000259" key="2">
    <source>
        <dbReference type="Pfam" id="PF00135"/>
    </source>
</evidence>
<dbReference type="AlphaFoldDB" id="A0A812JRY7"/>
<dbReference type="Gene3D" id="1.20.5.2050">
    <property type="match status" value="1"/>
</dbReference>
<evidence type="ECO:0000256" key="1">
    <source>
        <dbReference type="SAM" id="MobiDB-lite"/>
    </source>
</evidence>
<dbReference type="SUPFAM" id="SSF53474">
    <property type="entry name" value="alpha/beta-Hydrolases"/>
    <property type="match status" value="1"/>
</dbReference>
<accession>A0A812JRY7</accession>
<dbReference type="InterPro" id="IPR029058">
    <property type="entry name" value="AB_hydrolase_fold"/>
</dbReference>
<dbReference type="OrthoDB" id="423410at2759"/>